<evidence type="ECO:0000313" key="1">
    <source>
        <dbReference type="EMBL" id="KAF3810384.1"/>
    </source>
</evidence>
<accession>A0A8H4CUG8</accession>
<dbReference type="EMBL" id="WVTB01000012">
    <property type="protein sequence ID" value="KAF3810384.1"/>
    <property type="molecule type" value="Genomic_DNA"/>
</dbReference>
<sequence>MEAKALLEAEEKARREREYEEVFAKEPPTDFDREGQWRRLASGKWEKVEDEEKREPEWKRILRLWRERVAAGGMTSGQIVATL</sequence>
<comment type="caution">
    <text evidence="1">The sequence shown here is derived from an EMBL/GenBank/DDBJ whole genome shotgun (WGS) entry which is preliminary data.</text>
</comment>
<proteinExistence type="predicted"/>
<dbReference type="RefSeq" id="XP_045269543.1">
    <property type="nucleotide sequence ID" value="XM_045400568.1"/>
</dbReference>
<protein>
    <submittedName>
        <fullName evidence="1">Uncharacterized protein</fullName>
    </submittedName>
</protein>
<organism evidence="1 2">
    <name type="scientific">Colletotrichum gloeosporioides</name>
    <name type="common">Anthracnose fungus</name>
    <name type="synonym">Glomerella cingulata</name>
    <dbReference type="NCBI Taxonomy" id="474922"/>
    <lineage>
        <taxon>Eukaryota</taxon>
        <taxon>Fungi</taxon>
        <taxon>Dikarya</taxon>
        <taxon>Ascomycota</taxon>
        <taxon>Pezizomycotina</taxon>
        <taxon>Sordariomycetes</taxon>
        <taxon>Hypocreomycetidae</taxon>
        <taxon>Glomerellales</taxon>
        <taxon>Glomerellaceae</taxon>
        <taxon>Colletotrichum</taxon>
        <taxon>Colletotrichum gloeosporioides species complex</taxon>
    </lineage>
</organism>
<gene>
    <name evidence="1" type="ORF">GCG54_00000430</name>
</gene>
<dbReference type="Proteomes" id="UP000613401">
    <property type="component" value="Unassembled WGS sequence"/>
</dbReference>
<keyword evidence="2" id="KW-1185">Reference proteome</keyword>
<dbReference type="GeneID" id="69007602"/>
<name>A0A8H4CUG8_COLGL</name>
<evidence type="ECO:0000313" key="2">
    <source>
        <dbReference type="Proteomes" id="UP000613401"/>
    </source>
</evidence>
<dbReference type="AlphaFoldDB" id="A0A8H4CUG8"/>
<reference evidence="1" key="2">
    <citation type="submission" date="2020-03" db="EMBL/GenBank/DDBJ databases">
        <authorList>
            <person name="Fu F.-F."/>
            <person name="Chen J."/>
        </authorList>
    </citation>
    <scope>NUCLEOTIDE SEQUENCE</scope>
    <source>
        <strain evidence="1">Lc1</strain>
    </source>
</reference>
<reference evidence="1" key="1">
    <citation type="journal article" date="2020" name="Phytopathology">
        <title>Genome sequence and comparative analysis of Colletotrichum gloeosporioides isolated from Liriodendron leaves.</title>
        <authorList>
            <person name="Fu F.F."/>
            <person name="Hao Z."/>
            <person name="Wang P."/>
            <person name="Lu Y."/>
            <person name="Xue L.J."/>
            <person name="Wei G."/>
            <person name="Tian Y."/>
            <person name="Baishi H."/>
            <person name="Xu H."/>
            <person name="Shi J."/>
            <person name="Cheng T."/>
            <person name="Wang G."/>
            <person name="Yi Y."/>
            <person name="Chen J."/>
        </authorList>
    </citation>
    <scope>NUCLEOTIDE SEQUENCE</scope>
    <source>
        <strain evidence="1">Lc1</strain>
    </source>
</reference>